<proteinExistence type="inferred from homology"/>
<dbReference type="STRING" id="3775.A0A1Q3CYG3"/>
<keyword evidence="3" id="KW-1185">Reference proteome</keyword>
<dbReference type="PANTHER" id="PTHR16487">
    <property type="entry name" value="PPP4R2-RELATED PROTEIN"/>
    <property type="match status" value="1"/>
</dbReference>
<accession>A0A1Q3CYG3</accession>
<evidence type="ECO:0000313" key="3">
    <source>
        <dbReference type="Proteomes" id="UP000187406"/>
    </source>
</evidence>
<dbReference type="GO" id="GO:0019888">
    <property type="term" value="F:protein phosphatase regulator activity"/>
    <property type="evidence" value="ECO:0007669"/>
    <property type="project" value="InterPro"/>
</dbReference>
<dbReference type="PANTHER" id="PTHR16487:SF0">
    <property type="entry name" value="PROTEIN PHOSPHATASE 4 REGULATORY SUBUNIT 2-RELATED"/>
    <property type="match status" value="1"/>
</dbReference>
<gene>
    <name evidence="2" type="ORF">CFOL_v3_28692</name>
</gene>
<reference evidence="3" key="1">
    <citation type="submission" date="2016-04" db="EMBL/GenBank/DDBJ databases">
        <title>Cephalotus genome sequencing.</title>
        <authorList>
            <person name="Fukushima K."/>
            <person name="Hasebe M."/>
            <person name="Fang X."/>
        </authorList>
    </citation>
    <scope>NUCLEOTIDE SEQUENCE [LARGE SCALE GENOMIC DNA]</scope>
    <source>
        <strain evidence="3">cv. St1</strain>
    </source>
</reference>
<sequence>LIKHIKNKYFGFQKTISLSHSLHAAAPFSYLLSALFSILENHLSASLTLPHLNGTAGRSFATPKGYQTSSFNARYRSAGEASKMEVLSNENSQQAIISTNDAEDHHDSIASNTLSHGAAKPKLEDEISNEEVRSILEIIASTGKYWHDWEKLKSILSFRLKQVLSEYPEAEMTSEQQSASLGEMYAQLVARLDEALLSFTEGPPFTLQRLCEILLAARSIYPSLSKLALALEKNLLVSSTLTICLDLSPQITVQKPVEPDKANGGIQLHSNSEQNGVEPMLGDRDEVMTEVEEADIDDDMTIDMESLEEIVGSSKPNSTTKGNN</sequence>
<dbReference type="EMBL" id="BDDD01003518">
    <property type="protein sequence ID" value="GAV85254.1"/>
    <property type="molecule type" value="Genomic_DNA"/>
</dbReference>
<dbReference type="AlphaFoldDB" id="A0A1Q3CYG3"/>
<comment type="similarity">
    <text evidence="1">Belongs to the PPP4R2 family.</text>
</comment>
<dbReference type="GO" id="GO:0005737">
    <property type="term" value="C:cytoplasm"/>
    <property type="evidence" value="ECO:0007669"/>
    <property type="project" value="TreeGrafter"/>
</dbReference>
<comment type="caution">
    <text evidence="2">The sequence shown here is derived from an EMBL/GenBank/DDBJ whole genome shotgun (WGS) entry which is preliminary data.</text>
</comment>
<protein>
    <submittedName>
        <fullName evidence="2">PPP4R2 domain-containing protein</fullName>
    </submittedName>
</protein>
<evidence type="ECO:0000313" key="2">
    <source>
        <dbReference type="EMBL" id="GAV85254.1"/>
    </source>
</evidence>
<dbReference type="Pfam" id="PF09184">
    <property type="entry name" value="PPP4R2"/>
    <property type="match status" value="1"/>
</dbReference>
<dbReference type="Proteomes" id="UP000187406">
    <property type="component" value="Unassembled WGS sequence"/>
</dbReference>
<name>A0A1Q3CYG3_CEPFO</name>
<dbReference type="InParanoid" id="A0A1Q3CYG3"/>
<dbReference type="GO" id="GO:0005634">
    <property type="term" value="C:nucleus"/>
    <property type="evidence" value="ECO:0007669"/>
    <property type="project" value="TreeGrafter"/>
</dbReference>
<dbReference type="OrthoDB" id="341898at2759"/>
<dbReference type="InterPro" id="IPR015267">
    <property type="entry name" value="PPP4R2"/>
</dbReference>
<dbReference type="GO" id="GO:0030289">
    <property type="term" value="C:protein phosphatase 4 complex"/>
    <property type="evidence" value="ECO:0007669"/>
    <property type="project" value="InterPro"/>
</dbReference>
<dbReference type="FunCoup" id="A0A1Q3CYG3">
    <property type="interactions" value="1968"/>
</dbReference>
<evidence type="ECO:0000256" key="1">
    <source>
        <dbReference type="ARBA" id="ARBA00009207"/>
    </source>
</evidence>
<organism evidence="2 3">
    <name type="scientific">Cephalotus follicularis</name>
    <name type="common">Albany pitcher plant</name>
    <dbReference type="NCBI Taxonomy" id="3775"/>
    <lineage>
        <taxon>Eukaryota</taxon>
        <taxon>Viridiplantae</taxon>
        <taxon>Streptophyta</taxon>
        <taxon>Embryophyta</taxon>
        <taxon>Tracheophyta</taxon>
        <taxon>Spermatophyta</taxon>
        <taxon>Magnoliopsida</taxon>
        <taxon>eudicotyledons</taxon>
        <taxon>Gunneridae</taxon>
        <taxon>Pentapetalae</taxon>
        <taxon>rosids</taxon>
        <taxon>fabids</taxon>
        <taxon>Oxalidales</taxon>
        <taxon>Cephalotaceae</taxon>
        <taxon>Cephalotus</taxon>
    </lineage>
</organism>
<feature type="non-terminal residue" evidence="2">
    <location>
        <position position="1"/>
    </location>
</feature>